<dbReference type="InterPro" id="IPR025746">
    <property type="entry name" value="PilX_N_dom"/>
</dbReference>
<dbReference type="Pfam" id="PF14341">
    <property type="entry name" value="PilX_N"/>
    <property type="match status" value="1"/>
</dbReference>
<dbReference type="RefSeq" id="WP_353112547.1">
    <property type="nucleotide sequence ID" value="NZ_APND01000004.1"/>
</dbReference>
<feature type="transmembrane region" description="Helical" evidence="1">
    <location>
        <begin position="12"/>
        <end position="32"/>
    </location>
</feature>
<dbReference type="EMBL" id="APND01000004">
    <property type="protein sequence ID" value="MES1930388.1"/>
    <property type="molecule type" value="Genomic_DNA"/>
</dbReference>
<dbReference type="InterPro" id="IPR025205">
    <property type="entry name" value="PilX/PilW_C"/>
</dbReference>
<comment type="caution">
    <text evidence="4">The sequence shown here is derived from an EMBL/GenBank/DDBJ whole genome shotgun (WGS) entry which is preliminary data.</text>
</comment>
<evidence type="ECO:0000259" key="3">
    <source>
        <dbReference type="Pfam" id="PF14341"/>
    </source>
</evidence>
<dbReference type="Proteomes" id="UP001460888">
    <property type="component" value="Unassembled WGS sequence"/>
</dbReference>
<keyword evidence="1" id="KW-0472">Membrane</keyword>
<feature type="domain" description="PilX/PilW C-terminal" evidence="2">
    <location>
        <begin position="137"/>
        <end position="192"/>
    </location>
</feature>
<evidence type="ECO:0000313" key="5">
    <source>
        <dbReference type="Proteomes" id="UP001460888"/>
    </source>
</evidence>
<evidence type="ECO:0000259" key="2">
    <source>
        <dbReference type="Pfam" id="PF13681"/>
    </source>
</evidence>
<proteinExistence type="predicted"/>
<evidence type="ECO:0000256" key="1">
    <source>
        <dbReference type="SAM" id="Phobius"/>
    </source>
</evidence>
<gene>
    <name evidence="4" type="ORF">SADO_14073</name>
</gene>
<protein>
    <submittedName>
        <fullName evidence="4">Type IV pilus assembly protein PilX</fullName>
    </submittedName>
</protein>
<keyword evidence="1" id="KW-1133">Transmembrane helix</keyword>
<organism evidence="4 5">
    <name type="scientific">Salinisphaera dokdonensis CL-ES53</name>
    <dbReference type="NCBI Taxonomy" id="1304272"/>
    <lineage>
        <taxon>Bacteria</taxon>
        <taxon>Pseudomonadati</taxon>
        <taxon>Pseudomonadota</taxon>
        <taxon>Gammaproteobacteria</taxon>
        <taxon>Salinisphaerales</taxon>
        <taxon>Salinisphaeraceae</taxon>
        <taxon>Salinisphaera</taxon>
    </lineage>
</organism>
<evidence type="ECO:0000313" key="4">
    <source>
        <dbReference type="EMBL" id="MES1930388.1"/>
    </source>
</evidence>
<dbReference type="Pfam" id="PF13681">
    <property type="entry name" value="PilX"/>
    <property type="match status" value="1"/>
</dbReference>
<sequence>MHIPKTRRENGFVLVTSLIFLVVITLLAVSAINSSTLQERMASNQREKSRARQAADAALRRGELLLQDAAFTTPQAPGSTVAVSFPNDSKTSTGAISVKLWQRADMIEDEDKKDSADAFLDDSTWADGKPLSYVLDTQMPPIDYFVEDYDCVARDLNPDTSAVCDGAMLYRITARARGQNPAALAVTQSLYEKNY</sequence>
<accession>A0ABV2B3F7</accession>
<feature type="domain" description="Type 4 fimbrial biogenesis protein PilX N-terminal" evidence="3">
    <location>
        <begin position="11"/>
        <end position="60"/>
    </location>
</feature>
<keyword evidence="5" id="KW-1185">Reference proteome</keyword>
<name>A0ABV2B3F7_9GAMM</name>
<reference evidence="4 5" key="1">
    <citation type="submission" date="2013-03" db="EMBL/GenBank/DDBJ databases">
        <title>Salinisphaera dokdonensis CL-ES53 Genome Sequencing.</title>
        <authorList>
            <person name="Li C."/>
            <person name="Lai Q."/>
            <person name="Shao Z."/>
        </authorList>
    </citation>
    <scope>NUCLEOTIDE SEQUENCE [LARGE SCALE GENOMIC DNA]</scope>
    <source>
        <strain evidence="4 5">CL-ES53</strain>
    </source>
</reference>
<keyword evidence="1" id="KW-0812">Transmembrane</keyword>